<evidence type="ECO:0000259" key="5">
    <source>
        <dbReference type="Pfam" id="PF25137"/>
    </source>
</evidence>
<dbReference type="InterPro" id="IPR039697">
    <property type="entry name" value="Alcohol_dehydrogenase_Fe"/>
</dbReference>
<evidence type="ECO:0000256" key="2">
    <source>
        <dbReference type="ARBA" id="ARBA00023002"/>
    </source>
</evidence>
<dbReference type="AlphaFoldDB" id="A0AA43UDG3"/>
<dbReference type="EMBL" id="JAUNQW010000040">
    <property type="protein sequence ID" value="MDO5457954.1"/>
    <property type="molecule type" value="Genomic_DNA"/>
</dbReference>
<dbReference type="PROSITE" id="PS00060">
    <property type="entry name" value="ADH_IRON_2"/>
    <property type="match status" value="1"/>
</dbReference>
<evidence type="ECO:0000313" key="7">
    <source>
        <dbReference type="Proteomes" id="UP001171751"/>
    </source>
</evidence>
<dbReference type="GO" id="GO:0004022">
    <property type="term" value="F:alcohol dehydrogenase (NAD+) activity"/>
    <property type="evidence" value="ECO:0007669"/>
    <property type="project" value="UniProtKB-ARBA"/>
</dbReference>
<evidence type="ECO:0000259" key="4">
    <source>
        <dbReference type="Pfam" id="PF00465"/>
    </source>
</evidence>
<gene>
    <name evidence="6" type="ORF">Q4F26_06350</name>
</gene>
<dbReference type="PANTHER" id="PTHR11496:SF102">
    <property type="entry name" value="ALCOHOL DEHYDROGENASE 4"/>
    <property type="match status" value="1"/>
</dbReference>
<protein>
    <submittedName>
        <fullName evidence="6">Iron-containing alcohol dehydrogenase</fullName>
    </submittedName>
</protein>
<feature type="domain" description="Fe-containing alcohol dehydrogenase-like C-terminal" evidence="5">
    <location>
        <begin position="207"/>
        <end position="396"/>
    </location>
</feature>
<comment type="similarity">
    <text evidence="1">Belongs to the iron-containing alcohol dehydrogenase family.</text>
</comment>
<dbReference type="Pfam" id="PF25137">
    <property type="entry name" value="ADH_Fe_C"/>
    <property type="match status" value="1"/>
</dbReference>
<dbReference type="Pfam" id="PF00465">
    <property type="entry name" value="Fe-ADH"/>
    <property type="match status" value="1"/>
</dbReference>
<evidence type="ECO:0000256" key="1">
    <source>
        <dbReference type="ARBA" id="ARBA00007358"/>
    </source>
</evidence>
<proteinExistence type="inferred from homology"/>
<dbReference type="FunFam" id="3.40.50.1970:FF:000003">
    <property type="entry name" value="Alcohol dehydrogenase, iron-containing"/>
    <property type="match status" value="1"/>
</dbReference>
<keyword evidence="3" id="KW-0520">NAD</keyword>
<dbReference type="CDD" id="cd08189">
    <property type="entry name" value="Fe-ADH-like"/>
    <property type="match status" value="1"/>
</dbReference>
<evidence type="ECO:0000313" key="6">
    <source>
        <dbReference type="EMBL" id="MDO5457954.1"/>
    </source>
</evidence>
<feature type="domain" description="Alcohol dehydrogenase iron-type/glycerol dehydrogenase GldA" evidence="4">
    <location>
        <begin position="26"/>
        <end position="192"/>
    </location>
</feature>
<sequence length="403" mass="44241">MYNLLTRSFQAVARPAAYALDWDEPNLLIGKDRFKKLPNDLIDQNISRLLIVTDEGIRDSGLLDDFIEGLEDKNIVYTIYDQVKPNPPIDICEEIAIAFNHLHADAMLAIGGGSVLDAAKAAGIAAIKPEKPLESLTGLMTVRKDTPFLIAVPTTAGTGSEGTLAAVVSDNKNRKKVTIMDTHLIPDVAVLDAELTKTLPQSMVAGPGMDALTHAVEAFIGKSNTKHTKKYAKEAVKLIAENLLEVYDNNKKDEGRENMLKASYYAGQAFHRAYVGYVHAMSHALSAFYDLPHGQTNATILPIILRLYGEAVHEKLAELAEDAGIAKTDHSDAENAELFIETIEEWNAYMDIPPTIPEIEDADLEELAAHAESEANPFYPVPMIFKQDDLVEAFKQVRGDSNE</sequence>
<dbReference type="SUPFAM" id="SSF56796">
    <property type="entry name" value="Dehydroquinate synthase-like"/>
    <property type="match status" value="1"/>
</dbReference>
<evidence type="ECO:0000256" key="3">
    <source>
        <dbReference type="ARBA" id="ARBA00023027"/>
    </source>
</evidence>
<comment type="caution">
    <text evidence="6">The sequence shown here is derived from an EMBL/GenBank/DDBJ whole genome shotgun (WGS) entry which is preliminary data.</text>
</comment>
<dbReference type="Gene3D" id="3.40.50.1970">
    <property type="match status" value="1"/>
</dbReference>
<dbReference type="InterPro" id="IPR001670">
    <property type="entry name" value="ADH_Fe/GldA"/>
</dbReference>
<dbReference type="PANTHER" id="PTHR11496">
    <property type="entry name" value="ALCOHOL DEHYDROGENASE"/>
    <property type="match status" value="1"/>
</dbReference>
<name>A0AA43UDG3_9LACT</name>
<keyword evidence="7" id="KW-1185">Reference proteome</keyword>
<dbReference type="InterPro" id="IPR018211">
    <property type="entry name" value="ADH_Fe_CS"/>
</dbReference>
<accession>A0AA43UDG3</accession>
<organism evidence="6 7">
    <name type="scientific">Atopococcus tabaci</name>
    <dbReference type="NCBI Taxonomy" id="269774"/>
    <lineage>
        <taxon>Bacteria</taxon>
        <taxon>Bacillati</taxon>
        <taxon>Bacillota</taxon>
        <taxon>Bacilli</taxon>
        <taxon>Lactobacillales</taxon>
        <taxon>Carnobacteriaceae</taxon>
        <taxon>Atopococcus</taxon>
    </lineage>
</organism>
<dbReference type="InterPro" id="IPR056798">
    <property type="entry name" value="ADH_Fe_C"/>
</dbReference>
<reference evidence="6" key="1">
    <citation type="submission" date="2023-07" db="EMBL/GenBank/DDBJ databases">
        <title>Between Cages and Wild: Unraveling the Impact of Captivity on Animal Microbiomes and Antimicrobial Resistance.</title>
        <authorList>
            <person name="Schmartz G.P."/>
            <person name="Rehner J."/>
            <person name="Schuff M.J."/>
            <person name="Becker S.L."/>
            <person name="Kravczyk M."/>
            <person name="Gurevich A."/>
            <person name="Francke R."/>
            <person name="Mueller R."/>
            <person name="Keller V."/>
            <person name="Keller A."/>
        </authorList>
    </citation>
    <scope>NUCLEOTIDE SEQUENCE</scope>
    <source>
        <strain evidence="6">S39M_St_73</strain>
    </source>
</reference>
<keyword evidence="2" id="KW-0560">Oxidoreductase</keyword>
<dbReference type="Proteomes" id="UP001171751">
    <property type="component" value="Unassembled WGS sequence"/>
</dbReference>
<dbReference type="Gene3D" id="1.20.1090.10">
    <property type="entry name" value="Dehydroquinate synthase-like - alpha domain"/>
    <property type="match status" value="1"/>
</dbReference>
<dbReference type="GO" id="GO:0046872">
    <property type="term" value="F:metal ion binding"/>
    <property type="evidence" value="ECO:0007669"/>
    <property type="project" value="InterPro"/>
</dbReference>